<evidence type="ECO:0000256" key="2">
    <source>
        <dbReference type="ARBA" id="ARBA00022692"/>
    </source>
</evidence>
<dbReference type="GO" id="GO:0032153">
    <property type="term" value="C:cell division site"/>
    <property type="evidence" value="ECO:0007669"/>
    <property type="project" value="TreeGrafter"/>
</dbReference>
<reference evidence="8 9" key="1">
    <citation type="submission" date="2016-10" db="EMBL/GenBank/DDBJ databases">
        <authorList>
            <person name="de Groot N.N."/>
        </authorList>
    </citation>
    <scope>NUCLEOTIDE SEQUENCE [LARGE SCALE GENOMIC DNA]</scope>
    <source>
        <strain evidence="8 9">DSM 28286</strain>
    </source>
</reference>
<protein>
    <submittedName>
        <fullName evidence="8">Cell division protein FtsW, lipid II flippase</fullName>
    </submittedName>
</protein>
<feature type="transmembrane region" description="Helical" evidence="6">
    <location>
        <begin position="16"/>
        <end position="36"/>
    </location>
</feature>
<comment type="subcellular location">
    <subcellularLocation>
        <location evidence="1">Membrane</location>
        <topology evidence="1">Multi-pass membrane protein</topology>
    </subcellularLocation>
</comment>
<dbReference type="GO" id="GO:0008360">
    <property type="term" value="P:regulation of cell shape"/>
    <property type="evidence" value="ECO:0007669"/>
    <property type="project" value="UniProtKB-KW"/>
</dbReference>
<keyword evidence="2 6" id="KW-0812">Transmembrane</keyword>
<dbReference type="InterPro" id="IPR001460">
    <property type="entry name" value="PCN-bd_Tpept"/>
</dbReference>
<name>A0A1I5YA19_9BACT</name>
<dbReference type="EMBL" id="FOXQ01000011">
    <property type="protein sequence ID" value="SFQ41013.1"/>
    <property type="molecule type" value="Genomic_DNA"/>
</dbReference>
<dbReference type="GO" id="GO:0015648">
    <property type="term" value="F:lipid-linked peptidoglycan transporter activity"/>
    <property type="evidence" value="ECO:0007669"/>
    <property type="project" value="TreeGrafter"/>
</dbReference>
<feature type="transmembrane region" description="Helical" evidence="6">
    <location>
        <begin position="317"/>
        <end position="339"/>
    </location>
</feature>
<evidence type="ECO:0000256" key="4">
    <source>
        <dbReference type="ARBA" id="ARBA00022989"/>
    </source>
</evidence>
<evidence type="ECO:0000256" key="5">
    <source>
        <dbReference type="ARBA" id="ARBA00023136"/>
    </source>
</evidence>
<dbReference type="Pfam" id="PF01098">
    <property type="entry name" value="FTSW_RODA_SPOVE"/>
    <property type="match status" value="1"/>
</dbReference>
<evidence type="ECO:0000259" key="7">
    <source>
        <dbReference type="Pfam" id="PF00905"/>
    </source>
</evidence>
<evidence type="ECO:0000313" key="9">
    <source>
        <dbReference type="Proteomes" id="UP000199031"/>
    </source>
</evidence>
<evidence type="ECO:0000256" key="1">
    <source>
        <dbReference type="ARBA" id="ARBA00004141"/>
    </source>
</evidence>
<feature type="transmembrane region" description="Helical" evidence="6">
    <location>
        <begin position="737"/>
        <end position="758"/>
    </location>
</feature>
<dbReference type="RefSeq" id="WP_090660945.1">
    <property type="nucleotide sequence ID" value="NZ_FOXQ01000011.1"/>
</dbReference>
<feature type="transmembrane region" description="Helical" evidence="6">
    <location>
        <begin position="346"/>
        <end position="366"/>
    </location>
</feature>
<keyword evidence="3" id="KW-0133">Cell shape</keyword>
<organism evidence="8 9">
    <name type="scientific">Parafilimonas terrae</name>
    <dbReference type="NCBI Taxonomy" id="1465490"/>
    <lineage>
        <taxon>Bacteria</taxon>
        <taxon>Pseudomonadati</taxon>
        <taxon>Bacteroidota</taxon>
        <taxon>Chitinophagia</taxon>
        <taxon>Chitinophagales</taxon>
        <taxon>Chitinophagaceae</taxon>
        <taxon>Parafilimonas</taxon>
    </lineage>
</organism>
<evidence type="ECO:0000256" key="6">
    <source>
        <dbReference type="SAM" id="Phobius"/>
    </source>
</evidence>
<keyword evidence="8" id="KW-0132">Cell division</keyword>
<dbReference type="GO" id="GO:0051301">
    <property type="term" value="P:cell division"/>
    <property type="evidence" value="ECO:0007669"/>
    <property type="project" value="UniProtKB-KW"/>
</dbReference>
<feature type="transmembrane region" description="Helical" evidence="6">
    <location>
        <begin position="671"/>
        <end position="689"/>
    </location>
</feature>
<dbReference type="InterPro" id="IPR001182">
    <property type="entry name" value="FtsW/RodA"/>
</dbReference>
<accession>A0A1I5YA19</accession>
<gene>
    <name evidence="8" type="ORF">SAMN05444277_11154</name>
</gene>
<dbReference type="OrthoDB" id="9812661at2"/>
<feature type="transmembrane region" description="Helical" evidence="6">
    <location>
        <begin position="701"/>
        <end position="725"/>
    </location>
</feature>
<feature type="domain" description="Penicillin-binding protein transpeptidase" evidence="7">
    <location>
        <begin position="1012"/>
        <end position="1330"/>
    </location>
</feature>
<dbReference type="PANTHER" id="PTHR30474">
    <property type="entry name" value="CELL CYCLE PROTEIN"/>
    <property type="match status" value="1"/>
</dbReference>
<feature type="transmembrane region" description="Helical" evidence="6">
    <location>
        <begin position="459"/>
        <end position="479"/>
    </location>
</feature>
<feature type="transmembrane region" description="Helical" evidence="6">
    <location>
        <begin position="491"/>
        <end position="524"/>
    </location>
</feature>
<dbReference type="GO" id="GO:0008658">
    <property type="term" value="F:penicillin binding"/>
    <property type="evidence" value="ECO:0007669"/>
    <property type="project" value="InterPro"/>
</dbReference>
<dbReference type="InterPro" id="IPR012338">
    <property type="entry name" value="Beta-lactam/transpept-like"/>
</dbReference>
<evidence type="ECO:0000256" key="3">
    <source>
        <dbReference type="ARBA" id="ARBA00022960"/>
    </source>
</evidence>
<keyword evidence="5 6" id="KW-0472">Membrane</keyword>
<proteinExistence type="predicted"/>
<sequence>MSAPAKQHINRNTERIFLLLLSAVMAVLFYKMYLVINAGFKEVPDRLKNGTMINLNDVHYAGNMKTLLQKGRYFSDEKDINLISSTFEKTRLADSASIDNIGDLNKKQYSVLAETALSQGGETFKRRVQGERIALGITDEETALFALQQKDRSAVSSVNDLHAGSHSISGSIHEAGIAVPNVIVRLQLILPQDSLYSNNVEEVDSMLQQNTTTVKKLYAVDSLNNKQLQSLTAYAQTDAHGNFVFKNLPGDKTYKILPLQLNYAFGYSQGIEKLDHDASFNFYRSPHRLKLFSTKDFSSLKKEKAFIVRTPDEVMQWFWIISISFIAGFLLLHVVMSLWFKNADQLILPAIMVITGLSFITLFSLQDPLRDWFLAKNTIGYFIAGIVGIILLLLFDLKRFTTDSKLYRLFVFSKMKLASNGWPWAVIASGLLAMTLLFGTGPEGSGVKVNLFGFQPSEIVKFVIVFFLAGFFATNEKFISSYFTWTKRSRFFAFALIAILATIFLFLMLGDLGPAMVCCFAFIILFSFSRGDFAHMAISVLFYVLAVWLLDNVLTATAVTAVFFVIYTLVVTKKISESSVMALVVIAAFLLLDKIPLIAEYFPGPMERLIDRKAIWQDPWNNEVFGGDQIANGIWAMSGGGITGQGAGEGFAKTIPEAHTDMILPAMGEEFGLAGIISVFIVFFIYLHRSIVIGRHSGRPFLFYICAGIGIATFVQFLLIAGGSVGALPLSGVALPFMSYGGSSLIANMLAAGFLLSASTVQGSPVQMKFISQQQDRNLMPALIAACAAIILLGVSVTKYILGNAKWIVQPALVADRSGARMFSYNPRISILMNRLQAGNLLDRNGRILATSHQDLINTQRDSLLALNIPEEDINAMFYKRQDRYYPFGAQMFFWTGDANTNIFNGASNGYFAEYREAAEMRGFPIPKNSFSVSATRYHEQRFLPETSTEMSVEKKDYSALAPLLLAGINSTAVDSFKNKNRDVHLTLDAALQTRIQQSLQSDDSLVNNRVSVVVMEDKTGDVLASANYPLPQVNDWDMLNLTPQQQNALPGWITDNDIGFTIASQPGSTAKLVTALAAFNKLGLAASKKIIKVYPADLIRTKGYEPDEAGNINIERAIVRSNNSFFIRLANESQLQEYMGDLYLKSGMFLHGVGGYYYDYDMNNKKQQEEWKQLWRKTEFASLKSYNPSNIKRTRGKGISGMAWGQGELIATPASVARIASGIANNGTMMQSRYVLKVSGQQTKLLPGIELASDSASKLMTKYMIEQSLPKVWHLGMSVAGKTGTPERIVKNERVNDGLYVFFAPNPKDSGHIVVCVRIESCQGSSIAVKLAGKHVVPILKEMGYIRGFGDEKKKPAKVVSNKQLAVNRNQPTANNQQ</sequence>
<dbReference type="SUPFAM" id="SSF56601">
    <property type="entry name" value="beta-lactamase/transpeptidase-like"/>
    <property type="match status" value="1"/>
</dbReference>
<keyword evidence="8" id="KW-0131">Cell cycle</keyword>
<feature type="transmembrane region" description="Helical" evidence="6">
    <location>
        <begin position="378"/>
        <end position="397"/>
    </location>
</feature>
<feature type="transmembrane region" description="Helical" evidence="6">
    <location>
        <begin position="536"/>
        <end position="567"/>
    </location>
</feature>
<feature type="transmembrane region" description="Helical" evidence="6">
    <location>
        <begin position="579"/>
        <end position="599"/>
    </location>
</feature>
<dbReference type="GO" id="GO:0005886">
    <property type="term" value="C:plasma membrane"/>
    <property type="evidence" value="ECO:0007669"/>
    <property type="project" value="TreeGrafter"/>
</dbReference>
<keyword evidence="4 6" id="KW-1133">Transmembrane helix</keyword>
<dbReference type="Proteomes" id="UP000199031">
    <property type="component" value="Unassembled WGS sequence"/>
</dbReference>
<evidence type="ECO:0000313" key="8">
    <source>
        <dbReference type="EMBL" id="SFQ41013.1"/>
    </source>
</evidence>
<dbReference type="Gene3D" id="3.40.710.10">
    <property type="entry name" value="DD-peptidase/beta-lactamase superfamily"/>
    <property type="match status" value="1"/>
</dbReference>
<feature type="transmembrane region" description="Helical" evidence="6">
    <location>
        <begin position="417"/>
        <end position="439"/>
    </location>
</feature>
<dbReference type="Pfam" id="PF00905">
    <property type="entry name" value="Transpeptidase"/>
    <property type="match status" value="1"/>
</dbReference>
<keyword evidence="9" id="KW-1185">Reference proteome</keyword>
<dbReference type="STRING" id="1465490.SAMN05444277_11154"/>
<feature type="transmembrane region" description="Helical" evidence="6">
    <location>
        <begin position="779"/>
        <end position="802"/>
    </location>
</feature>
<dbReference type="PANTHER" id="PTHR30474:SF3">
    <property type="entry name" value="PEPTIDOGLYCAN GLYCOSYLTRANSFERASE RODA"/>
    <property type="match status" value="1"/>
</dbReference>